<dbReference type="Proteomes" id="UP000448292">
    <property type="component" value="Unassembled WGS sequence"/>
</dbReference>
<comment type="caution">
    <text evidence="2">The sequence shown here is derived from an EMBL/GenBank/DDBJ whole genome shotgun (WGS) entry which is preliminary data.</text>
</comment>
<dbReference type="Pfam" id="PF23475">
    <property type="entry name" value="zf-Tbcl_FmdE"/>
    <property type="match status" value="1"/>
</dbReference>
<dbReference type="InterPro" id="IPR001453">
    <property type="entry name" value="MoaB/Mog_dom"/>
</dbReference>
<dbReference type="SUPFAM" id="SSF53218">
    <property type="entry name" value="Molybdenum cofactor biosynthesis proteins"/>
    <property type="match status" value="1"/>
</dbReference>
<dbReference type="InterPro" id="IPR057035">
    <property type="entry name" value="Znf-Tbcl_FmdE"/>
</dbReference>
<dbReference type="Gene3D" id="3.30.60.80">
    <property type="match status" value="1"/>
</dbReference>
<dbReference type="EMBL" id="QMIE01000011">
    <property type="protein sequence ID" value="TVM16345.1"/>
    <property type="molecule type" value="Genomic_DNA"/>
</dbReference>
<dbReference type="InterPro" id="IPR053194">
    <property type="entry name" value="tRNA_methyltr_O"/>
</dbReference>
<dbReference type="CDD" id="cd03522">
    <property type="entry name" value="MoeA_like"/>
    <property type="match status" value="1"/>
</dbReference>
<evidence type="ECO:0000259" key="1">
    <source>
        <dbReference type="SMART" id="SM00852"/>
    </source>
</evidence>
<dbReference type="InterPro" id="IPR036425">
    <property type="entry name" value="MoaB/Mog-like_dom_sf"/>
</dbReference>
<organism evidence="2 3">
    <name type="scientific">Oceanidesulfovibrio indonesiensis</name>
    <dbReference type="NCBI Taxonomy" id="54767"/>
    <lineage>
        <taxon>Bacteria</taxon>
        <taxon>Pseudomonadati</taxon>
        <taxon>Thermodesulfobacteriota</taxon>
        <taxon>Desulfovibrionia</taxon>
        <taxon>Desulfovibrionales</taxon>
        <taxon>Desulfovibrionaceae</taxon>
        <taxon>Oceanidesulfovibrio</taxon>
    </lineage>
</organism>
<protein>
    <submittedName>
        <fullName evidence="2">Trehalose-binding protein</fullName>
    </submittedName>
</protein>
<keyword evidence="3" id="KW-1185">Reference proteome</keyword>
<dbReference type="InterPro" id="IPR003814">
    <property type="entry name" value="FmdEsu_dom"/>
</dbReference>
<dbReference type="PANTHER" id="PTHR39418">
    <property type="entry name" value="DEHYDROGENASE-RELATED"/>
    <property type="match status" value="1"/>
</dbReference>
<dbReference type="SMART" id="SM00852">
    <property type="entry name" value="MoCF_biosynth"/>
    <property type="match status" value="1"/>
</dbReference>
<dbReference type="Pfam" id="PF02663">
    <property type="entry name" value="FmdE"/>
    <property type="match status" value="1"/>
</dbReference>
<dbReference type="OrthoDB" id="9767940at2"/>
<dbReference type="SUPFAM" id="SSF143555">
    <property type="entry name" value="FwdE-like"/>
    <property type="match status" value="1"/>
</dbReference>
<proteinExistence type="predicted"/>
<dbReference type="AlphaFoldDB" id="A0A7M3MCY8"/>
<gene>
    <name evidence="2" type="ORF">DPQ33_12010</name>
</gene>
<dbReference type="RefSeq" id="WP_144303470.1">
    <property type="nucleotide sequence ID" value="NZ_QMIE01000011.1"/>
</dbReference>
<dbReference type="UniPathway" id="UPA00344"/>
<evidence type="ECO:0000313" key="2">
    <source>
        <dbReference type="EMBL" id="TVM16345.1"/>
    </source>
</evidence>
<dbReference type="Pfam" id="PF00994">
    <property type="entry name" value="MoCF_biosynth"/>
    <property type="match status" value="1"/>
</dbReference>
<reference evidence="2 3" key="1">
    <citation type="submission" date="2018-06" db="EMBL/GenBank/DDBJ databases">
        <title>Complete genome of Desulfovibrio indonesiensis P37SLT.</title>
        <authorList>
            <person name="Crispim J.S."/>
            <person name="Vidigal P.M.P."/>
            <person name="Silva L.C.F."/>
            <person name="Laguardia C.N."/>
            <person name="Araujo L.C."/>
            <person name="Dias R.S."/>
            <person name="Sousa M.P."/>
            <person name="Paula S.O."/>
            <person name="Silva C."/>
        </authorList>
    </citation>
    <scope>NUCLEOTIDE SEQUENCE [LARGE SCALE GENOMIC DNA]</scope>
    <source>
        <strain evidence="2 3">P37SLT</strain>
    </source>
</reference>
<dbReference type="Gene3D" id="3.30.1330.130">
    <property type="match status" value="1"/>
</dbReference>
<evidence type="ECO:0000313" key="3">
    <source>
        <dbReference type="Proteomes" id="UP000448292"/>
    </source>
</evidence>
<dbReference type="Gene3D" id="3.40.980.10">
    <property type="entry name" value="MoaB/Mog-like domain"/>
    <property type="match status" value="1"/>
</dbReference>
<name>A0A7M3MCY8_9BACT</name>
<dbReference type="PANTHER" id="PTHR39418:SF1">
    <property type="entry name" value="DEHYDROGENASE"/>
    <property type="match status" value="1"/>
</dbReference>
<sequence>MSESSAGQVGTQAIEEFIGPYTFDEFVDAARSFHNYPAPGLLLGGIMVDEAMRRIPEGVLFDAVSETAWCLPDAVQMLTPCTIGNGWLKIINLGRYAVTLYDKRTGEGVRVGLDLDEVARHKDIDIWLMKRLPKPEQDSDGLREAIRLHGRSLLSVHPAQVRESMMQRRGKGAIGACAICGEAYPLKHGGVCRGCQGQAPYMAEPPIAHTEAELRTVPLKEAVGRRIAHDVTRIEPGVSKGVFLRKGQKIDIGDVCRLQQIGRANVYLEDEQPRGDWVHEDIAAEAFAHAMSGPGVTAEGAPREGKVNLVAEIDGLFLADVSRLEQFNCLPQVMAGCRKSGSVIKAGTRVAGTRAIPLYLSRRHFQAALGLLDDGPLFSMHALNKPKTAVLITGTEVFEGLIEDKFAETTASKLAAFGIDPFSIRIEPDDTDRIAAAVEELAQEGCELLLTTAGLSVDPDDLTRKGLLQAGVADMLYGMPVLPGAMTLIARRGTMRILGTPACALFHKTTSLDILLPRLLADMEITRADLAALANGGLCRECRVCVYPKCSFGT</sequence>
<accession>A0A7M3MCY8</accession>
<feature type="domain" description="MoaB/Mog" evidence="1">
    <location>
        <begin position="389"/>
        <end position="521"/>
    </location>
</feature>